<dbReference type="SUPFAM" id="SSF51735">
    <property type="entry name" value="NAD(P)-binding Rossmann-fold domains"/>
    <property type="match status" value="1"/>
</dbReference>
<reference evidence="3 4" key="1">
    <citation type="submission" date="2020-03" db="EMBL/GenBank/DDBJ databases">
        <title>Sequencing the genomes of 1000 actinobacteria strains.</title>
        <authorList>
            <person name="Klenk H.-P."/>
        </authorList>
    </citation>
    <scope>NUCLEOTIDE SEQUENCE [LARGE SCALE GENOMIC DNA]</scope>
    <source>
        <strain evidence="3 4">DSM 44556</strain>
    </source>
</reference>
<evidence type="ECO:0000256" key="1">
    <source>
        <dbReference type="ARBA" id="ARBA00006484"/>
    </source>
</evidence>
<organism evidence="3 4">
    <name type="scientific">Mycolicibacterium fluoranthenivorans</name>
    <dbReference type="NCBI Taxonomy" id="258505"/>
    <lineage>
        <taxon>Bacteria</taxon>
        <taxon>Bacillati</taxon>
        <taxon>Actinomycetota</taxon>
        <taxon>Actinomycetes</taxon>
        <taxon>Mycobacteriales</taxon>
        <taxon>Mycobacteriaceae</taxon>
        <taxon>Mycolicibacterium</taxon>
    </lineage>
</organism>
<evidence type="ECO:0000313" key="3">
    <source>
        <dbReference type="EMBL" id="NIH96737.1"/>
    </source>
</evidence>
<keyword evidence="4" id="KW-1185">Reference proteome</keyword>
<dbReference type="EMBL" id="JAANOW010000002">
    <property type="protein sequence ID" value="NIH96737.1"/>
    <property type="molecule type" value="Genomic_DNA"/>
</dbReference>
<dbReference type="AlphaFoldDB" id="A0A7X5U1Q3"/>
<dbReference type="PANTHER" id="PTHR24321">
    <property type="entry name" value="DEHYDROGENASES, SHORT CHAIN"/>
    <property type="match status" value="1"/>
</dbReference>
<keyword evidence="2" id="KW-0560">Oxidoreductase</keyword>
<dbReference type="RefSeq" id="WP_308206778.1">
    <property type="nucleotide sequence ID" value="NZ_JAANOW010000002.1"/>
</dbReference>
<protein>
    <submittedName>
        <fullName evidence="3">NAD(P)-dependent dehydrogenase (Short-subunit alcohol dehydrogenase family)</fullName>
    </submittedName>
</protein>
<dbReference type="GO" id="GO:0016491">
    <property type="term" value="F:oxidoreductase activity"/>
    <property type="evidence" value="ECO:0007669"/>
    <property type="project" value="UniProtKB-KW"/>
</dbReference>
<dbReference type="PANTHER" id="PTHR24321:SF15">
    <property type="entry name" value="OXIDOREDUCTASE UCPA"/>
    <property type="match status" value="1"/>
</dbReference>
<comment type="similarity">
    <text evidence="1">Belongs to the short-chain dehydrogenases/reductases (SDR) family.</text>
</comment>
<evidence type="ECO:0000256" key="2">
    <source>
        <dbReference type="ARBA" id="ARBA00023002"/>
    </source>
</evidence>
<dbReference type="InterPro" id="IPR002347">
    <property type="entry name" value="SDR_fam"/>
</dbReference>
<dbReference type="InterPro" id="IPR036291">
    <property type="entry name" value="NAD(P)-bd_dom_sf"/>
</dbReference>
<accession>A0A7X5U1Q3</accession>
<dbReference type="PRINTS" id="PR00081">
    <property type="entry name" value="GDHRDH"/>
</dbReference>
<sequence>MPTILSVNYFGVTDLLNAWRPALETAGNAKVVVVGSNSTTTVPMIPQRAVRALLRNDLERATRTMRWFGPVAPSIAYGTSKMALMRWVRRTAVQAHWAGAGIRLNAIAPGALDTPLLRQQLDDPREAKAVRAFPVPVGHYGSPIDLASIDRLTWVAGVEFR</sequence>
<comment type="caution">
    <text evidence="3">The sequence shown here is derived from an EMBL/GenBank/DDBJ whole genome shotgun (WGS) entry which is preliminary data.</text>
</comment>
<name>A0A7X5U1Q3_9MYCO</name>
<dbReference type="Pfam" id="PF13561">
    <property type="entry name" value="adh_short_C2"/>
    <property type="match status" value="1"/>
</dbReference>
<dbReference type="Proteomes" id="UP000547444">
    <property type="component" value="Unassembled WGS sequence"/>
</dbReference>
<dbReference type="Gene3D" id="3.40.50.720">
    <property type="entry name" value="NAD(P)-binding Rossmann-like Domain"/>
    <property type="match status" value="1"/>
</dbReference>
<proteinExistence type="inferred from homology"/>
<evidence type="ECO:0000313" key="4">
    <source>
        <dbReference type="Proteomes" id="UP000547444"/>
    </source>
</evidence>
<gene>
    <name evidence="3" type="ORF">FHU31_003727</name>
</gene>